<dbReference type="AlphaFoldDB" id="A0A402CIL9"/>
<organism evidence="1 2">
    <name type="scientific">Rhodococcus wratislaviensis</name>
    <name type="common">Tsukamurella wratislaviensis</name>
    <dbReference type="NCBI Taxonomy" id="44752"/>
    <lineage>
        <taxon>Bacteria</taxon>
        <taxon>Bacillati</taxon>
        <taxon>Actinomycetota</taxon>
        <taxon>Actinomycetes</taxon>
        <taxon>Mycobacteriales</taxon>
        <taxon>Nocardiaceae</taxon>
        <taxon>Rhodococcus</taxon>
    </lineage>
</organism>
<keyword evidence="2" id="KW-1185">Reference proteome</keyword>
<name>A0A402CIL9_RHOWR</name>
<dbReference type="Proteomes" id="UP000287519">
    <property type="component" value="Unassembled WGS sequence"/>
</dbReference>
<sequence>MKLSEPAVGYRRVASQSMRTKGFPRGFVVAIVAALACVG</sequence>
<comment type="caution">
    <text evidence="1">The sequence shown here is derived from an EMBL/GenBank/DDBJ whole genome shotgun (WGS) entry which is preliminary data.</text>
</comment>
<evidence type="ECO:0000313" key="2">
    <source>
        <dbReference type="Proteomes" id="UP000287519"/>
    </source>
</evidence>
<dbReference type="EMBL" id="BHYM01000073">
    <property type="protein sequence ID" value="GCE43432.1"/>
    <property type="molecule type" value="Genomic_DNA"/>
</dbReference>
<proteinExistence type="predicted"/>
<accession>A0A402CIL9</accession>
<protein>
    <submittedName>
        <fullName evidence="1">Uncharacterized protein</fullName>
    </submittedName>
</protein>
<reference evidence="1 2" key="1">
    <citation type="submission" date="2018-11" db="EMBL/GenBank/DDBJ databases">
        <title>Microbial catabolism of amino acid.</title>
        <authorList>
            <person name="Hibi M."/>
            <person name="Ogawa J."/>
        </authorList>
    </citation>
    <scope>NUCLEOTIDE SEQUENCE [LARGE SCALE GENOMIC DNA]</scope>
    <source>
        <strain evidence="1 2">C31-06</strain>
    </source>
</reference>
<gene>
    <name evidence="1" type="ORF">Rhow_007662</name>
</gene>
<evidence type="ECO:0000313" key="1">
    <source>
        <dbReference type="EMBL" id="GCE43432.1"/>
    </source>
</evidence>